<gene>
    <name evidence="2" type="ORF">DI563_23750</name>
</gene>
<protein>
    <recommendedName>
        <fullName evidence="4">Glutelin</fullName>
    </recommendedName>
</protein>
<dbReference type="AlphaFoldDB" id="A0A2W5PN03"/>
<reference evidence="2 3" key="1">
    <citation type="submission" date="2017-08" db="EMBL/GenBank/DDBJ databases">
        <title>Infants hospitalized years apart are colonized by the same room-sourced microbial strains.</title>
        <authorList>
            <person name="Brooks B."/>
            <person name="Olm M.R."/>
            <person name="Firek B.A."/>
            <person name="Baker R."/>
            <person name="Thomas B.C."/>
            <person name="Morowitz M.J."/>
            <person name="Banfield J.F."/>
        </authorList>
    </citation>
    <scope>NUCLEOTIDE SEQUENCE [LARGE SCALE GENOMIC DNA]</scope>
    <source>
        <strain evidence="2">S2_005_003_R2_41</strain>
    </source>
</reference>
<sequence length="109" mass="11423">MSSRASKFVAVALAAAGLLGVGAAQARVSWSVGVGLPGVAVGVAEPYYAPAPVYTAPPAYYAPPPPVYYRPAAPVYYRPPPPVYYRPAPVYYGPPPGYYRPAGVTFYGP</sequence>
<comment type="caution">
    <text evidence="2">The sequence shown here is derived from an EMBL/GenBank/DDBJ whole genome shotgun (WGS) entry which is preliminary data.</text>
</comment>
<feature type="signal peptide" evidence="1">
    <location>
        <begin position="1"/>
        <end position="26"/>
    </location>
</feature>
<evidence type="ECO:0008006" key="4">
    <source>
        <dbReference type="Google" id="ProtNLM"/>
    </source>
</evidence>
<name>A0A2W5PN03_VARPD</name>
<keyword evidence="1" id="KW-0732">Signal</keyword>
<dbReference type="Proteomes" id="UP000249135">
    <property type="component" value="Unassembled WGS sequence"/>
</dbReference>
<proteinExistence type="predicted"/>
<evidence type="ECO:0000313" key="3">
    <source>
        <dbReference type="Proteomes" id="UP000249135"/>
    </source>
</evidence>
<accession>A0A2W5PN03</accession>
<dbReference type="EMBL" id="QFPP01000427">
    <property type="protein sequence ID" value="PZQ66364.1"/>
    <property type="molecule type" value="Genomic_DNA"/>
</dbReference>
<evidence type="ECO:0000313" key="2">
    <source>
        <dbReference type="EMBL" id="PZQ66364.1"/>
    </source>
</evidence>
<feature type="chain" id="PRO_5015856391" description="Glutelin" evidence="1">
    <location>
        <begin position="27"/>
        <end position="109"/>
    </location>
</feature>
<evidence type="ECO:0000256" key="1">
    <source>
        <dbReference type="SAM" id="SignalP"/>
    </source>
</evidence>
<organism evidence="2 3">
    <name type="scientific">Variovorax paradoxus</name>
    <dbReference type="NCBI Taxonomy" id="34073"/>
    <lineage>
        <taxon>Bacteria</taxon>
        <taxon>Pseudomonadati</taxon>
        <taxon>Pseudomonadota</taxon>
        <taxon>Betaproteobacteria</taxon>
        <taxon>Burkholderiales</taxon>
        <taxon>Comamonadaceae</taxon>
        <taxon>Variovorax</taxon>
    </lineage>
</organism>